<keyword evidence="3" id="KW-1185">Reference proteome</keyword>
<evidence type="ECO:0000313" key="2">
    <source>
        <dbReference type="EMBL" id="KRW98531.1"/>
    </source>
</evidence>
<dbReference type="Proteomes" id="UP000054937">
    <property type="component" value="Unassembled WGS sequence"/>
</dbReference>
<dbReference type="AlphaFoldDB" id="A0A0V0Q8F5"/>
<evidence type="ECO:0000256" key="1">
    <source>
        <dbReference type="SAM" id="MobiDB-lite"/>
    </source>
</evidence>
<sequence length="344" mass="40861">MGCQYSKQEDSCIKKRKNIIQNSKKTKLPQQQVQYLQNSELIKKMELSQQQVQQFPQYGQDVQNNKSNSKNDIALNQTQDRQSTKIGFESVSKSQNFSMARSRKNTGTVSMFSQNSSKEFIIPNNIKSQQYQLSLSRDDCNKLKIPRIRFNKLNQQQYEFIQQQKFFCDINNNFDSSFDKIYENSSGIKNILNNQTQKKDQKDINQKNIESEEKINDDNFLEQLFDVEKSTDYWNDENQDQNIKLECEGNQIILKNSLTQKCIEICKKNKDPQEINKQYGNDKLQQKQICLHQLKQNQCKIKNLNQRDINVYVPKYEERQFHQSIKSQKFNKFNQYLKDENNKI</sequence>
<gene>
    <name evidence="2" type="ORF">PPERSA_00128</name>
</gene>
<organism evidence="2 3">
    <name type="scientific">Pseudocohnilembus persalinus</name>
    <name type="common">Ciliate</name>
    <dbReference type="NCBI Taxonomy" id="266149"/>
    <lineage>
        <taxon>Eukaryota</taxon>
        <taxon>Sar</taxon>
        <taxon>Alveolata</taxon>
        <taxon>Ciliophora</taxon>
        <taxon>Intramacronucleata</taxon>
        <taxon>Oligohymenophorea</taxon>
        <taxon>Scuticociliatia</taxon>
        <taxon>Philasterida</taxon>
        <taxon>Pseudocohnilembidae</taxon>
        <taxon>Pseudocohnilembus</taxon>
    </lineage>
</organism>
<accession>A0A0V0Q8F5</accession>
<reference evidence="2 3" key="1">
    <citation type="journal article" date="2015" name="Sci. Rep.">
        <title>Genome of the facultative scuticociliatosis pathogen Pseudocohnilembus persalinus provides insight into its virulence through horizontal gene transfer.</title>
        <authorList>
            <person name="Xiong J."/>
            <person name="Wang G."/>
            <person name="Cheng J."/>
            <person name="Tian M."/>
            <person name="Pan X."/>
            <person name="Warren A."/>
            <person name="Jiang C."/>
            <person name="Yuan D."/>
            <person name="Miao W."/>
        </authorList>
    </citation>
    <scope>NUCLEOTIDE SEQUENCE [LARGE SCALE GENOMIC DNA]</scope>
    <source>
        <strain evidence="2">36N120E</strain>
    </source>
</reference>
<proteinExistence type="predicted"/>
<feature type="region of interest" description="Disordered" evidence="1">
    <location>
        <begin position="60"/>
        <end position="88"/>
    </location>
</feature>
<protein>
    <submittedName>
        <fullName evidence="2">Uncharacterized protein</fullName>
    </submittedName>
</protein>
<feature type="compositionally biased region" description="Polar residues" evidence="1">
    <location>
        <begin position="64"/>
        <end position="88"/>
    </location>
</feature>
<dbReference type="EMBL" id="LDAU01000242">
    <property type="protein sequence ID" value="KRW98531.1"/>
    <property type="molecule type" value="Genomic_DNA"/>
</dbReference>
<dbReference type="InParanoid" id="A0A0V0Q8F5"/>
<comment type="caution">
    <text evidence="2">The sequence shown here is derived from an EMBL/GenBank/DDBJ whole genome shotgun (WGS) entry which is preliminary data.</text>
</comment>
<evidence type="ECO:0000313" key="3">
    <source>
        <dbReference type="Proteomes" id="UP000054937"/>
    </source>
</evidence>
<name>A0A0V0Q8F5_PSEPJ</name>